<dbReference type="OrthoDB" id="10476952at2759"/>
<evidence type="ECO:0000256" key="2">
    <source>
        <dbReference type="SAM" id="Phobius"/>
    </source>
</evidence>
<dbReference type="Proteomes" id="UP000009170">
    <property type="component" value="Unassembled WGS sequence"/>
</dbReference>
<keyword evidence="2" id="KW-0812">Transmembrane</keyword>
<feature type="compositionally biased region" description="Low complexity" evidence="1">
    <location>
        <begin position="85"/>
        <end position="102"/>
    </location>
</feature>
<comment type="caution">
    <text evidence="3">The sequence shown here is derived from an EMBL/GenBank/DDBJ whole genome shotgun (WGS) entry which is preliminary data.</text>
</comment>
<dbReference type="GeneID" id="9831840"/>
<feature type="region of interest" description="Disordered" evidence="1">
    <location>
        <begin position="1"/>
        <end position="120"/>
    </location>
</feature>
<dbReference type="AlphaFoldDB" id="A0A090M4R8"/>
<keyword evidence="4" id="KW-1185">Reference proteome</keyword>
<feature type="transmembrane region" description="Helical" evidence="2">
    <location>
        <begin position="278"/>
        <end position="303"/>
    </location>
</feature>
<keyword evidence="2" id="KW-0472">Membrane</keyword>
<feature type="transmembrane region" description="Helical" evidence="2">
    <location>
        <begin position="243"/>
        <end position="266"/>
    </location>
</feature>
<accession>A0A090M4R8</accession>
<reference evidence="3 4" key="2">
    <citation type="journal article" date="2014" name="BMC Genomics">
        <title>An improved genome of the model marine alga Ostreococcus tauri unfolds by assessing Illumina de novo assemblies.</title>
        <authorList>
            <person name="Blanc-Mathieu R."/>
            <person name="Verhelst B."/>
            <person name="Derelle E."/>
            <person name="Rombauts S."/>
            <person name="Bouget F.Y."/>
            <person name="Carre I."/>
            <person name="Chateau A."/>
            <person name="Eyre-Walker A."/>
            <person name="Grimsley N."/>
            <person name="Moreau H."/>
            <person name="Piegu B."/>
            <person name="Rivals E."/>
            <person name="Schackwitz W."/>
            <person name="Van de Peer Y."/>
            <person name="Piganeau G."/>
        </authorList>
    </citation>
    <scope>NUCLEOTIDE SEQUENCE [LARGE SCALE GENOMIC DNA]</scope>
    <source>
        <strain evidence="4">OTTH 0595 / CCAP 157/2 / RCC745</strain>
    </source>
</reference>
<dbReference type="KEGG" id="ota:OT_ostta09g04300"/>
<sequence length="342" mass="36844">MGGRGREAATTTTPSGRVEDETDRGTTATTATATATTTATATATMRRKHVGSRSDVRGGDAGASRRDGSGSATATALERTLSATSISSHSSPKISPRSSPRVSVRERFEDGNAGGVKHSPGERRLTYGPYALWFGALALGTLMPGANSKTREQWVEKTKWIDDIFVSPFGPAVPLMLTFARWFSASCIEGYDRERRGRVPLGTCARIGSDIRAYVFVALLRLAGYRTFNALWPSAFMSDHVFLGASVFTAIHGEVLCCAVDFLLLVERREKPLRRTAIMCVALFGLACMVFTSVEVFVTARFFHRGFETFVAAALGWFALQLPLVLSVAGPRAVEFAAALAL</sequence>
<proteinExistence type="predicted"/>
<protein>
    <submittedName>
        <fullName evidence="3">Unnamed product</fullName>
    </submittedName>
</protein>
<dbReference type="InParanoid" id="A0A090M4R8"/>
<gene>
    <name evidence="3" type="ORF">OT_ostta09g04300</name>
</gene>
<evidence type="ECO:0000313" key="3">
    <source>
        <dbReference type="EMBL" id="CEF99230.1"/>
    </source>
</evidence>
<keyword evidence="2" id="KW-1133">Transmembrane helix</keyword>
<organism evidence="3 4">
    <name type="scientific">Ostreococcus tauri</name>
    <name type="common">Marine green alga</name>
    <dbReference type="NCBI Taxonomy" id="70448"/>
    <lineage>
        <taxon>Eukaryota</taxon>
        <taxon>Viridiplantae</taxon>
        <taxon>Chlorophyta</taxon>
        <taxon>Mamiellophyceae</taxon>
        <taxon>Mamiellales</taxon>
        <taxon>Bathycoccaceae</taxon>
        <taxon>Ostreococcus</taxon>
    </lineage>
</organism>
<feature type="compositionally biased region" description="Basic and acidic residues" evidence="1">
    <location>
        <begin position="52"/>
        <end position="68"/>
    </location>
</feature>
<reference evidence="4" key="1">
    <citation type="journal article" date="2006" name="Proc. Natl. Acad. Sci. U.S.A.">
        <title>Genome analysis of the smallest free-living eukaryote Ostreococcus tauri unveils many unique features.</title>
        <authorList>
            <person name="Derelle E."/>
            <person name="Ferraz C."/>
            <person name="Rombauts S."/>
            <person name="Rouze P."/>
            <person name="Worden A.Z."/>
            <person name="Robbens S."/>
            <person name="Partensky F."/>
            <person name="Degroeve S."/>
            <person name="Echeynie S."/>
            <person name="Cooke R."/>
            <person name="Saeys Y."/>
            <person name="Wuyts J."/>
            <person name="Jabbari K."/>
            <person name="Bowler C."/>
            <person name="Panaud O."/>
            <person name="Piegu B."/>
            <person name="Ball S.G."/>
            <person name="Ral J.-P."/>
            <person name="Bouget F.-Y."/>
            <person name="Piganeau G."/>
            <person name="De Baets B."/>
            <person name="Picard A."/>
            <person name="Delseny M."/>
            <person name="Demaille J."/>
            <person name="Van de Peer Y."/>
            <person name="Moreau H."/>
        </authorList>
    </citation>
    <scope>NUCLEOTIDE SEQUENCE [LARGE SCALE GENOMIC DNA]</scope>
    <source>
        <strain evidence="4">OTTH 0595 / CCAP 157/2 / RCC745</strain>
    </source>
</reference>
<evidence type="ECO:0000313" key="4">
    <source>
        <dbReference type="Proteomes" id="UP000009170"/>
    </source>
</evidence>
<dbReference type="RefSeq" id="XP_003081414.2">
    <property type="nucleotide sequence ID" value="XM_003081366.2"/>
</dbReference>
<feature type="transmembrane region" description="Helical" evidence="2">
    <location>
        <begin position="309"/>
        <end position="329"/>
    </location>
</feature>
<feature type="compositionally biased region" description="Low complexity" evidence="1">
    <location>
        <begin position="26"/>
        <end position="44"/>
    </location>
</feature>
<evidence type="ECO:0000256" key="1">
    <source>
        <dbReference type="SAM" id="MobiDB-lite"/>
    </source>
</evidence>
<name>A0A090M4R8_OSTTA</name>
<dbReference type="EMBL" id="CAID01000009">
    <property type="protein sequence ID" value="CEF99230.1"/>
    <property type="molecule type" value="Genomic_DNA"/>
</dbReference>